<dbReference type="Pfam" id="PF17762">
    <property type="entry name" value="HTH_ParB"/>
    <property type="match status" value="1"/>
</dbReference>
<feature type="domain" description="ParB/Spo0J HTH" evidence="2">
    <location>
        <begin position="147"/>
        <end position="210"/>
    </location>
</feature>
<dbReference type="GO" id="GO:0005694">
    <property type="term" value="C:chromosome"/>
    <property type="evidence" value="ECO:0007669"/>
    <property type="project" value="TreeGrafter"/>
</dbReference>
<organism evidence="3 4">
    <name type="scientific">Burkholderia ubonensis</name>
    <dbReference type="NCBI Taxonomy" id="101571"/>
    <lineage>
        <taxon>Bacteria</taxon>
        <taxon>Pseudomonadati</taxon>
        <taxon>Pseudomonadota</taxon>
        <taxon>Betaproteobacteria</taxon>
        <taxon>Burkholderiales</taxon>
        <taxon>Burkholderiaceae</taxon>
        <taxon>Burkholderia</taxon>
        <taxon>Burkholderia cepacia complex</taxon>
    </lineage>
</organism>
<dbReference type="Gene3D" id="1.10.10.2830">
    <property type="match status" value="1"/>
</dbReference>
<dbReference type="PANTHER" id="PTHR33375:SF1">
    <property type="entry name" value="CHROMOSOME-PARTITIONING PROTEIN PARB-RELATED"/>
    <property type="match status" value="1"/>
</dbReference>
<proteinExistence type="predicted"/>
<dbReference type="EMBL" id="LOXM01000262">
    <property type="protein sequence ID" value="KVG55630.1"/>
    <property type="molecule type" value="Genomic_DNA"/>
</dbReference>
<dbReference type="Gene3D" id="3.90.1530.30">
    <property type="match status" value="1"/>
</dbReference>
<dbReference type="RefSeq" id="WP_059759387.1">
    <property type="nucleotide sequence ID" value="NZ_CP013416.1"/>
</dbReference>
<evidence type="ECO:0000313" key="4">
    <source>
        <dbReference type="Proteomes" id="UP000064029"/>
    </source>
</evidence>
<reference evidence="3 4" key="1">
    <citation type="submission" date="2015-11" db="EMBL/GenBank/DDBJ databases">
        <title>Expanding the genomic diversity of Burkholderia species for the development of highly accurate diagnostics.</title>
        <authorList>
            <person name="Sahl J."/>
            <person name="Keim P."/>
            <person name="Wagner D."/>
        </authorList>
    </citation>
    <scope>NUCLEOTIDE SEQUENCE [LARGE SCALE GENOMIC DNA]</scope>
    <source>
        <strain evidence="3 4">MSMB2036</strain>
    </source>
</reference>
<dbReference type="GO" id="GO:0007059">
    <property type="term" value="P:chromosome segregation"/>
    <property type="evidence" value="ECO:0007669"/>
    <property type="project" value="TreeGrafter"/>
</dbReference>
<dbReference type="OrthoDB" id="8636102at2"/>
<dbReference type="InterPro" id="IPR050336">
    <property type="entry name" value="Chromosome_partition/occlusion"/>
</dbReference>
<dbReference type="InterPro" id="IPR036086">
    <property type="entry name" value="ParB/Sulfiredoxin_sf"/>
</dbReference>
<dbReference type="AlphaFoldDB" id="A0A103QU42"/>
<protein>
    <recommendedName>
        <fullName evidence="2">ParB/Spo0J HTH domain-containing protein</fullName>
    </recommendedName>
</protein>
<evidence type="ECO:0000313" key="3">
    <source>
        <dbReference type="EMBL" id="KVG55630.1"/>
    </source>
</evidence>
<accession>A0A103QU42</accession>
<gene>
    <name evidence="3" type="ORF">WJ33_06125</name>
</gene>
<sequence>MAKNSIDVYGAKGKGNALDFDPDTLVLVTDPNHPLFDERVHWPVDESMVRNIMFQGVIQPIEVTKDPETGEVQVVTGRQRVKAAREANRRLIDRGDPPITVPGIVRRLGRNERASVLSAAIASENAIRQQETPLSMAAKMARQLRMRSEDDVAILFGCNVQTVRSTVALLDCCEDVQKAVDTGQINVTHARTLAKLEPAEQRAKVKEVIAAGEGKQGHKRSRAQKAALTGDAAPRMRTRKQIAAELEKATGERADVLRWVLGLNSDAAPQAATDARQMSIDEAA</sequence>
<evidence type="ECO:0000259" key="2">
    <source>
        <dbReference type="Pfam" id="PF17762"/>
    </source>
</evidence>
<comment type="caution">
    <text evidence="3">The sequence shown here is derived from an EMBL/GenBank/DDBJ whole genome shotgun (WGS) entry which is preliminary data.</text>
</comment>
<dbReference type="InterPro" id="IPR041468">
    <property type="entry name" value="HTH_ParB/Spo0J"/>
</dbReference>
<dbReference type="Proteomes" id="UP000064029">
    <property type="component" value="Unassembled WGS sequence"/>
</dbReference>
<name>A0A103QU42_9BURK</name>
<dbReference type="SUPFAM" id="SSF110849">
    <property type="entry name" value="ParB/Sulfiredoxin"/>
    <property type="match status" value="1"/>
</dbReference>
<feature type="region of interest" description="Disordered" evidence="1">
    <location>
        <begin position="212"/>
        <end position="234"/>
    </location>
</feature>
<dbReference type="PANTHER" id="PTHR33375">
    <property type="entry name" value="CHROMOSOME-PARTITIONING PROTEIN PARB-RELATED"/>
    <property type="match status" value="1"/>
</dbReference>
<dbReference type="SUPFAM" id="SSF109709">
    <property type="entry name" value="KorB DNA-binding domain-like"/>
    <property type="match status" value="1"/>
</dbReference>
<evidence type="ECO:0000256" key="1">
    <source>
        <dbReference type="SAM" id="MobiDB-lite"/>
    </source>
</evidence>